<evidence type="ECO:0000313" key="1">
    <source>
        <dbReference type="EMBL" id="MBI2096923.1"/>
    </source>
</evidence>
<organism evidence="1 2">
    <name type="scientific">Candidatus Sungiibacteriota bacterium</name>
    <dbReference type="NCBI Taxonomy" id="2750080"/>
    <lineage>
        <taxon>Bacteria</taxon>
        <taxon>Candidatus Sungiibacteriota</taxon>
    </lineage>
</organism>
<keyword evidence="1" id="KW-0648">Protein biosynthesis</keyword>
<dbReference type="SUPFAM" id="SSF50447">
    <property type="entry name" value="Translation proteins"/>
    <property type="match status" value="1"/>
</dbReference>
<sequence>METPIGKVTHYYGKLSVAVVALRQPLRLGDRVKVKDGDREWEQSIASLQLDHKPVEAARAGDEVAVKVEGKAREGALLLRVE</sequence>
<evidence type="ECO:0000313" key="2">
    <source>
        <dbReference type="Proteomes" id="UP000724148"/>
    </source>
</evidence>
<gene>
    <name evidence="1" type="ORF">HYT40_02085</name>
</gene>
<dbReference type="Proteomes" id="UP000724148">
    <property type="component" value="Unassembled WGS sequence"/>
</dbReference>
<name>A0A931WNR3_9BACT</name>
<keyword evidence="1" id="KW-0251">Elongation factor</keyword>
<proteinExistence type="predicted"/>
<dbReference type="EMBL" id="JACOZA010000054">
    <property type="protein sequence ID" value="MBI2096923.1"/>
    <property type="molecule type" value="Genomic_DNA"/>
</dbReference>
<accession>A0A931WNR3</accession>
<dbReference type="GO" id="GO:0003746">
    <property type="term" value="F:translation elongation factor activity"/>
    <property type="evidence" value="ECO:0007669"/>
    <property type="project" value="UniProtKB-KW"/>
</dbReference>
<protein>
    <submittedName>
        <fullName evidence="1">Translation elongation factor-like protein</fullName>
    </submittedName>
</protein>
<comment type="caution">
    <text evidence="1">The sequence shown here is derived from an EMBL/GenBank/DDBJ whole genome shotgun (WGS) entry which is preliminary data.</text>
</comment>
<dbReference type="InterPro" id="IPR009000">
    <property type="entry name" value="Transl_B-barrel_sf"/>
</dbReference>
<reference evidence="1" key="1">
    <citation type="submission" date="2020-07" db="EMBL/GenBank/DDBJ databases">
        <title>Huge and variable diversity of episymbiotic CPR bacteria and DPANN archaea in groundwater ecosystems.</title>
        <authorList>
            <person name="He C.Y."/>
            <person name="Keren R."/>
            <person name="Whittaker M."/>
            <person name="Farag I.F."/>
            <person name="Doudna J."/>
            <person name="Cate J.H.D."/>
            <person name="Banfield J.F."/>
        </authorList>
    </citation>
    <scope>NUCLEOTIDE SEQUENCE</scope>
    <source>
        <strain evidence="1">NC_groundwater_193_Ag_S-0.1um_51_7</strain>
    </source>
</reference>
<dbReference type="Gene3D" id="2.40.30.10">
    <property type="entry name" value="Translation factors"/>
    <property type="match status" value="1"/>
</dbReference>
<dbReference type="AlphaFoldDB" id="A0A931WNR3"/>